<accession>A0A385SQ62</accession>
<keyword evidence="2" id="KW-1185">Reference proteome</keyword>
<dbReference type="KEGG" id="chk:D4L85_18400"/>
<proteinExistence type="predicted"/>
<dbReference type="Proteomes" id="UP000266183">
    <property type="component" value="Chromosome"/>
</dbReference>
<reference evidence="2" key="1">
    <citation type="submission" date="2018-09" db="EMBL/GenBank/DDBJ databases">
        <title>Chryseolinea sp. KIS68-18 isolated from soil.</title>
        <authorList>
            <person name="Weon H.-Y."/>
            <person name="Kwon S.-W."/>
            <person name="Lee S.A."/>
        </authorList>
    </citation>
    <scope>NUCLEOTIDE SEQUENCE [LARGE SCALE GENOMIC DNA]</scope>
    <source>
        <strain evidence="2">KIS68-18</strain>
    </source>
</reference>
<evidence type="ECO:0000313" key="2">
    <source>
        <dbReference type="Proteomes" id="UP000266183"/>
    </source>
</evidence>
<protein>
    <submittedName>
        <fullName evidence="1">Uncharacterized protein</fullName>
    </submittedName>
</protein>
<evidence type="ECO:0000313" key="1">
    <source>
        <dbReference type="EMBL" id="AYB32421.1"/>
    </source>
</evidence>
<sequence length="80" mass="9362">MPGSWGFVYNVKIRIVGGYWEWVTKVVLLEKNSNNGTPTTAELQQRRSKQRECHIFLFKFRPYCNNPEAILFVLGAWIDV</sequence>
<organism evidence="1 2">
    <name type="scientific">Chryseolinea soli</name>
    <dbReference type="NCBI Taxonomy" id="2321403"/>
    <lineage>
        <taxon>Bacteria</taxon>
        <taxon>Pseudomonadati</taxon>
        <taxon>Bacteroidota</taxon>
        <taxon>Cytophagia</taxon>
        <taxon>Cytophagales</taxon>
        <taxon>Fulvivirgaceae</taxon>
        <taxon>Chryseolinea</taxon>
    </lineage>
</organism>
<dbReference type="AlphaFoldDB" id="A0A385SQ62"/>
<dbReference type="EMBL" id="CP032382">
    <property type="protein sequence ID" value="AYB32421.1"/>
    <property type="molecule type" value="Genomic_DNA"/>
</dbReference>
<name>A0A385SQ62_9BACT</name>
<gene>
    <name evidence="1" type="ORF">D4L85_18400</name>
</gene>